<feature type="compositionally biased region" description="Pro residues" evidence="5">
    <location>
        <begin position="95"/>
        <end position="118"/>
    </location>
</feature>
<dbReference type="PROSITE" id="PS50968">
    <property type="entry name" value="BIOTINYL_LIPOYL"/>
    <property type="match status" value="1"/>
</dbReference>
<dbReference type="PANTHER" id="PTHR23151:SF90">
    <property type="entry name" value="DIHYDROLIPOYLLYSINE-RESIDUE ACETYLTRANSFERASE COMPONENT OF PYRUVATE DEHYDROGENASE COMPLEX, MITOCHONDRIAL-RELATED"/>
    <property type="match status" value="1"/>
</dbReference>
<keyword evidence="4" id="KW-0012">Acyltransferase</keyword>
<dbReference type="Gene3D" id="2.40.50.100">
    <property type="match status" value="1"/>
</dbReference>
<evidence type="ECO:0000259" key="6">
    <source>
        <dbReference type="PROSITE" id="PS50968"/>
    </source>
</evidence>
<dbReference type="SUPFAM" id="SSF52777">
    <property type="entry name" value="CoA-dependent acyltransferases"/>
    <property type="match status" value="1"/>
</dbReference>
<name>A0A430Q745_SCHBO</name>
<comment type="cofactor">
    <cofactor evidence="4">
        <name>(R)-lipoate</name>
        <dbReference type="ChEBI" id="CHEBI:83088"/>
    </cofactor>
</comment>
<gene>
    <name evidence="7" type="ORF">DC041_0008969</name>
</gene>
<dbReference type="PANTHER" id="PTHR23151">
    <property type="entry name" value="DIHYDROLIPOAMIDE ACETYL/SUCCINYL-TRANSFERASE-RELATED"/>
    <property type="match status" value="1"/>
</dbReference>
<keyword evidence="7" id="KW-0670">Pyruvate</keyword>
<keyword evidence="3" id="KW-0809">Transit peptide</keyword>
<dbReference type="SUPFAM" id="SSF51230">
    <property type="entry name" value="Single hybrid motif"/>
    <property type="match status" value="1"/>
</dbReference>
<dbReference type="InterPro" id="IPR023213">
    <property type="entry name" value="CAT-like_dom_sf"/>
</dbReference>
<dbReference type="Proteomes" id="UP000290809">
    <property type="component" value="Unassembled WGS sequence"/>
</dbReference>
<evidence type="ECO:0000313" key="8">
    <source>
        <dbReference type="Proteomes" id="UP000290809"/>
    </source>
</evidence>
<dbReference type="InterPro" id="IPR045257">
    <property type="entry name" value="E2/Pdx1"/>
</dbReference>
<organism evidence="7 8">
    <name type="scientific">Schistosoma bovis</name>
    <name type="common">Blood fluke</name>
    <dbReference type="NCBI Taxonomy" id="6184"/>
    <lineage>
        <taxon>Eukaryota</taxon>
        <taxon>Metazoa</taxon>
        <taxon>Spiralia</taxon>
        <taxon>Lophotrochozoa</taxon>
        <taxon>Platyhelminthes</taxon>
        <taxon>Trematoda</taxon>
        <taxon>Digenea</taxon>
        <taxon>Strigeidida</taxon>
        <taxon>Schistosomatoidea</taxon>
        <taxon>Schistosomatidae</taxon>
        <taxon>Schistosoma</taxon>
    </lineage>
</organism>
<evidence type="ECO:0000256" key="2">
    <source>
        <dbReference type="ARBA" id="ARBA00022823"/>
    </source>
</evidence>
<evidence type="ECO:0000256" key="4">
    <source>
        <dbReference type="RuleBase" id="RU003423"/>
    </source>
</evidence>
<sequence length="260" mass="28015">METGTVVSWAKNEGDEVSEGDLLAEIETDKATMSFDANESGYLAKILAPAGSKDIPVGTALCIIVQDESAVPAFKDYVTGPTEQVSTPKTEVPKPQVPPAAAPQPSPATPKPITPTPKAPATGERAVVHLGTGMYGMIRSTDLNLESIDQKASTMTGGPMLNYGKFEDINVSNMRSVIAKRLTESKQTIPHYYLTMDIQVDEILEIRSKINSNLSNLNDSKSNEPVPKISLNDILIKAASLTCLKVPECNSSWHGDFIRQ</sequence>
<dbReference type="InterPro" id="IPR001078">
    <property type="entry name" value="2-oxoacid_DH_actylTfrase"/>
</dbReference>
<evidence type="ECO:0000256" key="3">
    <source>
        <dbReference type="ARBA" id="ARBA00022946"/>
    </source>
</evidence>
<evidence type="ECO:0000256" key="5">
    <source>
        <dbReference type="SAM" id="MobiDB-lite"/>
    </source>
</evidence>
<dbReference type="Pfam" id="PF00198">
    <property type="entry name" value="2-oxoacid_dh"/>
    <property type="match status" value="1"/>
</dbReference>
<feature type="region of interest" description="Disordered" evidence="5">
    <location>
        <begin position="82"/>
        <end position="122"/>
    </location>
</feature>
<dbReference type="InterPro" id="IPR011053">
    <property type="entry name" value="Single_hybrid_motif"/>
</dbReference>
<proteinExistence type="inferred from homology"/>
<dbReference type="GO" id="GO:0045254">
    <property type="term" value="C:pyruvate dehydrogenase complex"/>
    <property type="evidence" value="ECO:0007669"/>
    <property type="project" value="InterPro"/>
</dbReference>
<dbReference type="FunFam" id="2.40.50.100:FF:000010">
    <property type="entry name" value="Acetyltransferase component of pyruvate dehydrogenase complex"/>
    <property type="match status" value="1"/>
</dbReference>
<dbReference type="InterPro" id="IPR003016">
    <property type="entry name" value="2-oxoA_DH_lipoyl-BS"/>
</dbReference>
<dbReference type="EC" id="2.3.1.-" evidence="4"/>
<feature type="domain" description="Lipoyl-binding" evidence="6">
    <location>
        <begin position="1"/>
        <end position="65"/>
    </location>
</feature>
<reference evidence="7 8" key="1">
    <citation type="journal article" date="2019" name="PLoS Pathog.">
        <title>Genome sequence of the bovine parasite Schistosoma bovis Tanzania.</title>
        <authorList>
            <person name="Oey H."/>
            <person name="Zakrzewski M."/>
            <person name="Gobert G."/>
            <person name="Gravermann K."/>
            <person name="Stoye J."/>
            <person name="Jones M."/>
            <person name="Mcmanus D."/>
            <person name="Krause L."/>
        </authorList>
    </citation>
    <scope>NUCLEOTIDE SEQUENCE [LARGE SCALE GENOMIC DNA]</scope>
    <source>
        <strain evidence="7 8">TAN1997</strain>
    </source>
</reference>
<keyword evidence="2 4" id="KW-0450">Lipoyl</keyword>
<evidence type="ECO:0000313" key="7">
    <source>
        <dbReference type="EMBL" id="RTG83456.1"/>
    </source>
</evidence>
<dbReference type="Pfam" id="PF00364">
    <property type="entry name" value="Biotin_lipoyl"/>
    <property type="match status" value="1"/>
</dbReference>
<dbReference type="STRING" id="6184.A0A430Q745"/>
<keyword evidence="4 7" id="KW-0808">Transferase</keyword>
<dbReference type="Gene3D" id="3.30.559.10">
    <property type="entry name" value="Chloramphenicol acetyltransferase-like domain"/>
    <property type="match status" value="1"/>
</dbReference>
<dbReference type="GO" id="GO:0004742">
    <property type="term" value="F:dihydrolipoyllysine-residue acetyltransferase activity"/>
    <property type="evidence" value="ECO:0007669"/>
    <property type="project" value="TreeGrafter"/>
</dbReference>
<dbReference type="EMBL" id="QMKO01002455">
    <property type="protein sequence ID" value="RTG83456.1"/>
    <property type="molecule type" value="Genomic_DNA"/>
</dbReference>
<evidence type="ECO:0000256" key="1">
    <source>
        <dbReference type="ARBA" id="ARBA00007317"/>
    </source>
</evidence>
<comment type="similarity">
    <text evidence="1 4">Belongs to the 2-oxoacid dehydrogenase family.</text>
</comment>
<protein>
    <recommendedName>
        <fullName evidence="4">Dihydrolipoamide acetyltransferase component of pyruvate dehydrogenase complex</fullName>
        <ecNumber evidence="4">2.3.1.-</ecNumber>
    </recommendedName>
</protein>
<comment type="caution">
    <text evidence="7">The sequence shown here is derived from an EMBL/GenBank/DDBJ whole genome shotgun (WGS) entry which is preliminary data.</text>
</comment>
<dbReference type="GO" id="GO:0006086">
    <property type="term" value="P:pyruvate decarboxylation to acetyl-CoA"/>
    <property type="evidence" value="ECO:0007669"/>
    <property type="project" value="InterPro"/>
</dbReference>
<dbReference type="InterPro" id="IPR000089">
    <property type="entry name" value="Biotin_lipoyl"/>
</dbReference>
<dbReference type="AlphaFoldDB" id="A0A430Q745"/>
<accession>A0A430Q745</accession>
<dbReference type="CDD" id="cd06849">
    <property type="entry name" value="lipoyl_domain"/>
    <property type="match status" value="1"/>
</dbReference>
<dbReference type="PROSITE" id="PS00189">
    <property type="entry name" value="LIPOYL"/>
    <property type="match status" value="1"/>
</dbReference>
<keyword evidence="8" id="KW-1185">Reference proteome</keyword>